<evidence type="ECO:0000259" key="9">
    <source>
        <dbReference type="Pfam" id="PF01433"/>
    </source>
</evidence>
<name>A0A0F9M4I2_9ZZZZ</name>
<accession>A0A0F9M4I2</accession>
<dbReference type="PRINTS" id="PR00756">
    <property type="entry name" value="ALADIPTASE"/>
</dbReference>
<dbReference type="Pfam" id="PF01433">
    <property type="entry name" value="Peptidase_M1"/>
    <property type="match status" value="1"/>
</dbReference>
<evidence type="ECO:0000256" key="1">
    <source>
        <dbReference type="ARBA" id="ARBA00001947"/>
    </source>
</evidence>
<comment type="caution">
    <text evidence="11">The sequence shown here is derived from an EMBL/GenBank/DDBJ whole genome shotgun (WGS) entry which is preliminary data.</text>
</comment>
<dbReference type="InterPro" id="IPR014782">
    <property type="entry name" value="Peptidase_M1_dom"/>
</dbReference>
<evidence type="ECO:0000256" key="5">
    <source>
        <dbReference type="ARBA" id="ARBA00022723"/>
    </source>
</evidence>
<dbReference type="EMBL" id="LAZR01005354">
    <property type="protein sequence ID" value="KKN00619.1"/>
    <property type="molecule type" value="Genomic_DNA"/>
</dbReference>
<evidence type="ECO:0000256" key="3">
    <source>
        <dbReference type="ARBA" id="ARBA00022438"/>
    </source>
</evidence>
<dbReference type="SUPFAM" id="SSF55486">
    <property type="entry name" value="Metalloproteases ('zincins'), catalytic domain"/>
    <property type="match status" value="1"/>
</dbReference>
<evidence type="ECO:0000256" key="6">
    <source>
        <dbReference type="ARBA" id="ARBA00022801"/>
    </source>
</evidence>
<dbReference type="Gene3D" id="1.10.390.10">
    <property type="entry name" value="Neutral Protease Domain 2"/>
    <property type="match status" value="1"/>
</dbReference>
<comment type="cofactor">
    <cofactor evidence="1">
        <name>Zn(2+)</name>
        <dbReference type="ChEBI" id="CHEBI:29105"/>
    </cofactor>
</comment>
<dbReference type="GO" id="GO:0008270">
    <property type="term" value="F:zinc ion binding"/>
    <property type="evidence" value="ECO:0007669"/>
    <property type="project" value="InterPro"/>
</dbReference>
<dbReference type="GO" id="GO:0005737">
    <property type="term" value="C:cytoplasm"/>
    <property type="evidence" value="ECO:0007669"/>
    <property type="project" value="TreeGrafter"/>
</dbReference>
<dbReference type="GO" id="GO:0070006">
    <property type="term" value="F:metalloaminopeptidase activity"/>
    <property type="evidence" value="ECO:0007669"/>
    <property type="project" value="TreeGrafter"/>
</dbReference>
<feature type="domain" description="Aminopeptidase N-like N-terminal" evidence="10">
    <location>
        <begin position="30"/>
        <end position="216"/>
    </location>
</feature>
<dbReference type="InterPro" id="IPR050344">
    <property type="entry name" value="Peptidase_M1_aminopeptidases"/>
</dbReference>
<dbReference type="InterPro" id="IPR001930">
    <property type="entry name" value="Peptidase_M1"/>
</dbReference>
<organism evidence="11">
    <name type="scientific">marine sediment metagenome</name>
    <dbReference type="NCBI Taxonomy" id="412755"/>
    <lineage>
        <taxon>unclassified sequences</taxon>
        <taxon>metagenomes</taxon>
        <taxon>ecological metagenomes</taxon>
    </lineage>
</organism>
<evidence type="ECO:0000256" key="8">
    <source>
        <dbReference type="ARBA" id="ARBA00023049"/>
    </source>
</evidence>
<dbReference type="SUPFAM" id="SSF63737">
    <property type="entry name" value="Leukotriene A4 hydrolase N-terminal domain"/>
    <property type="match status" value="1"/>
</dbReference>
<evidence type="ECO:0000256" key="7">
    <source>
        <dbReference type="ARBA" id="ARBA00022833"/>
    </source>
</evidence>
<keyword evidence="8" id="KW-0482">Metalloprotease</keyword>
<reference evidence="11" key="1">
    <citation type="journal article" date="2015" name="Nature">
        <title>Complex archaea that bridge the gap between prokaryotes and eukaryotes.</title>
        <authorList>
            <person name="Spang A."/>
            <person name="Saw J.H."/>
            <person name="Jorgensen S.L."/>
            <person name="Zaremba-Niedzwiedzka K."/>
            <person name="Martijn J."/>
            <person name="Lind A.E."/>
            <person name="van Eijk R."/>
            <person name="Schleper C."/>
            <person name="Guy L."/>
            <person name="Ettema T.J."/>
        </authorList>
    </citation>
    <scope>NUCLEOTIDE SEQUENCE</scope>
</reference>
<dbReference type="CDD" id="cd09603">
    <property type="entry name" value="M1_APN_like"/>
    <property type="match status" value="1"/>
</dbReference>
<evidence type="ECO:0000256" key="2">
    <source>
        <dbReference type="ARBA" id="ARBA00010136"/>
    </source>
</evidence>
<dbReference type="InterPro" id="IPR045357">
    <property type="entry name" value="Aminopeptidase_N-like_N"/>
</dbReference>
<keyword evidence="3" id="KW-0031">Aminopeptidase</keyword>
<proteinExistence type="inferred from homology"/>
<evidence type="ECO:0000256" key="4">
    <source>
        <dbReference type="ARBA" id="ARBA00022670"/>
    </source>
</evidence>
<keyword evidence="7" id="KW-0862">Zinc</keyword>
<dbReference type="InterPro" id="IPR027268">
    <property type="entry name" value="Peptidase_M4/M1_CTD_sf"/>
</dbReference>
<dbReference type="PANTHER" id="PTHR11533">
    <property type="entry name" value="PROTEASE M1 ZINC METALLOPROTEASE"/>
    <property type="match status" value="1"/>
</dbReference>
<dbReference type="GO" id="GO:0042277">
    <property type="term" value="F:peptide binding"/>
    <property type="evidence" value="ECO:0007669"/>
    <property type="project" value="TreeGrafter"/>
</dbReference>
<dbReference type="PANTHER" id="PTHR11533:SF174">
    <property type="entry name" value="PUROMYCIN-SENSITIVE AMINOPEPTIDASE-RELATED"/>
    <property type="match status" value="1"/>
</dbReference>
<dbReference type="AlphaFoldDB" id="A0A0F9M4I2"/>
<evidence type="ECO:0000313" key="11">
    <source>
        <dbReference type="EMBL" id="KKN00619.1"/>
    </source>
</evidence>
<dbReference type="Pfam" id="PF17900">
    <property type="entry name" value="Peptidase_M1_N"/>
    <property type="match status" value="1"/>
</dbReference>
<dbReference type="GO" id="GO:0016020">
    <property type="term" value="C:membrane"/>
    <property type="evidence" value="ECO:0007669"/>
    <property type="project" value="TreeGrafter"/>
</dbReference>
<protein>
    <submittedName>
        <fullName evidence="11">Uncharacterized protein</fullName>
    </submittedName>
</protein>
<feature type="domain" description="Peptidase M1 membrane alanine aminopeptidase" evidence="9">
    <location>
        <begin position="256"/>
        <end position="455"/>
    </location>
</feature>
<dbReference type="GO" id="GO:0005615">
    <property type="term" value="C:extracellular space"/>
    <property type="evidence" value="ECO:0007669"/>
    <property type="project" value="TreeGrafter"/>
</dbReference>
<evidence type="ECO:0000259" key="10">
    <source>
        <dbReference type="Pfam" id="PF17900"/>
    </source>
</evidence>
<keyword evidence="4" id="KW-0645">Protease</keyword>
<comment type="similarity">
    <text evidence="2">Belongs to the peptidase M1 family.</text>
</comment>
<dbReference type="InterPro" id="IPR042097">
    <property type="entry name" value="Aminopeptidase_N-like_N_sf"/>
</dbReference>
<keyword evidence="6" id="KW-0378">Hydrolase</keyword>
<dbReference type="GO" id="GO:0006508">
    <property type="term" value="P:proteolysis"/>
    <property type="evidence" value="ECO:0007669"/>
    <property type="project" value="UniProtKB-KW"/>
</dbReference>
<dbReference type="Gene3D" id="2.60.40.1730">
    <property type="entry name" value="tricorn interacting facor f3 domain"/>
    <property type="match status" value="1"/>
</dbReference>
<dbReference type="GO" id="GO:0043171">
    <property type="term" value="P:peptide catabolic process"/>
    <property type="evidence" value="ECO:0007669"/>
    <property type="project" value="TreeGrafter"/>
</dbReference>
<sequence>MKSLILLLVILKCLFATAQYQDKIDFVRGDIAIEPITNEKRIEGTVTYEFKVLQDVDSVFLDAHDMDFSLVRLNDREVAFSNSGNRISISKNFKKGKMHKLKLVYSCTPKQTVYFLGWNVDGINKQKTPLTNTQESPAKQIVANHKQVWTQGQGKYSSHWLPSFDDMQEKVEFDLNIRFDAQYEVIANGELTSDTTNNDGTKTWHFDMQQPMSSYLLAFVIGTYDNQELVSKSGIPIYNYYYPEDSLRVEPTYRYSKRIFDFLEGEIGIPYPWQNYKQIPVHDFLYAGMENTGTTIFSDGYVIDSTAFVDANYINVGAHELAHQWFGNMVTEKNGNHHWLHEGFATYYAYLAEKELFGKDHFFWKLYGTLNQLLEMAEQGKGESLLNPKASSLTFYEKGAWALFMLREQVGDTAFHKGIESYLKKYRFATVTVPDFLSEMEKASGSSLSDFKEDWLVATELPYDEAIKTLKRHSPSLQLNLEMEGDYKKTHYKVDYVHYWNGSPSIHLKKHILEKYEKTIPDDIIQLAFASDTVPIRQMLSNASDVKKYNKLAFESLLTDKSYVTVENALFKLWETYPQDRKNYLDNTADIIGLPSKNVRLLWLTLAMLTPDYNGKNTKMYFDELDSYTDGAYSYTIRQSAFFYLKEAFGLTDLSLKNLIRATDHPVWQFKKFARDLLKELLTDEDYKKRIETVSKELNDEELRYLKSIEY</sequence>
<gene>
    <name evidence="11" type="ORF">LCGC14_1135990</name>
</gene>
<keyword evidence="5" id="KW-0479">Metal-binding</keyword>